<dbReference type="PANTHER" id="PTHR37313:SF2">
    <property type="entry name" value="UPF0749 PROTEIN YLXX"/>
    <property type="match status" value="1"/>
</dbReference>
<dbReference type="Gene3D" id="3.30.70.1880">
    <property type="entry name" value="Protein of unknown function DUF881"/>
    <property type="match status" value="1"/>
</dbReference>
<evidence type="ECO:0000313" key="4">
    <source>
        <dbReference type="Proteomes" id="UP000627781"/>
    </source>
</evidence>
<evidence type="ECO:0000256" key="1">
    <source>
        <dbReference type="ARBA" id="ARBA00009108"/>
    </source>
</evidence>
<dbReference type="InterPro" id="IPR010273">
    <property type="entry name" value="DUF881"/>
</dbReference>
<evidence type="ECO:0000256" key="2">
    <source>
        <dbReference type="SAM" id="Coils"/>
    </source>
</evidence>
<evidence type="ECO:0000313" key="3">
    <source>
        <dbReference type="EMBL" id="MBD7910058.1"/>
    </source>
</evidence>
<dbReference type="Pfam" id="PF05949">
    <property type="entry name" value="DUF881"/>
    <property type="match status" value="1"/>
</dbReference>
<feature type="coiled-coil region" evidence="2">
    <location>
        <begin position="48"/>
        <end position="75"/>
    </location>
</feature>
<comment type="similarity">
    <text evidence="1">Belongs to the UPF0749 family.</text>
</comment>
<organism evidence="3 4">
    <name type="scientific">Clostridium cibarium</name>
    <dbReference type="NCBI Taxonomy" id="2762247"/>
    <lineage>
        <taxon>Bacteria</taxon>
        <taxon>Bacillati</taxon>
        <taxon>Bacillota</taxon>
        <taxon>Clostridia</taxon>
        <taxon>Eubacteriales</taxon>
        <taxon>Clostridiaceae</taxon>
        <taxon>Clostridium</taxon>
    </lineage>
</organism>
<dbReference type="RefSeq" id="WP_143314393.1">
    <property type="nucleotide sequence ID" value="NZ_JACSRA010000002.1"/>
</dbReference>
<keyword evidence="4" id="KW-1185">Reference proteome</keyword>
<dbReference type="Proteomes" id="UP000627781">
    <property type="component" value="Unassembled WGS sequence"/>
</dbReference>
<gene>
    <name evidence="3" type="ORF">H9661_01700</name>
</gene>
<accession>A0ABR8PPG0</accession>
<keyword evidence="2" id="KW-0175">Coiled coil</keyword>
<dbReference type="EMBL" id="JACSRA010000002">
    <property type="protein sequence ID" value="MBD7910058.1"/>
    <property type="molecule type" value="Genomic_DNA"/>
</dbReference>
<dbReference type="PANTHER" id="PTHR37313">
    <property type="entry name" value="UPF0749 PROTEIN RV1825"/>
    <property type="match status" value="1"/>
</dbReference>
<comment type="caution">
    <text evidence="3">The sequence shown here is derived from an EMBL/GenBank/DDBJ whole genome shotgun (WGS) entry which is preliminary data.</text>
</comment>
<reference evidence="3 4" key="1">
    <citation type="submission" date="2020-08" db="EMBL/GenBank/DDBJ databases">
        <title>A Genomic Blueprint of the Chicken Gut Microbiome.</title>
        <authorList>
            <person name="Gilroy R."/>
            <person name="Ravi A."/>
            <person name="Getino M."/>
            <person name="Pursley I."/>
            <person name="Horton D.L."/>
            <person name="Alikhan N.-F."/>
            <person name="Baker D."/>
            <person name="Gharbi K."/>
            <person name="Hall N."/>
            <person name="Watson M."/>
            <person name="Adriaenssens E.M."/>
            <person name="Foster-Nyarko E."/>
            <person name="Jarju S."/>
            <person name="Secka A."/>
            <person name="Antonio M."/>
            <person name="Oren A."/>
            <person name="Chaudhuri R."/>
            <person name="La Ragione R.M."/>
            <person name="Hildebrand F."/>
            <person name="Pallen M.J."/>
        </authorList>
    </citation>
    <scope>NUCLEOTIDE SEQUENCE [LARGE SCALE GENOMIC DNA]</scope>
    <source>
        <strain evidence="3 4">Sa3CVN1</strain>
    </source>
</reference>
<name>A0ABR8PPG0_9CLOT</name>
<sequence>MNNKRAKVIVFISTIVVGFLIAGNFSFEGFDSSFPLNAKEYQNAIETKNNLLKEVGSLKSDNQEIKEKIDKYNNNDVNYDKILSDMKAQVRDYGMLTGLNEATGPGIVVVINDGIIDNSADSQEDADRKTLHDADMFSLLNELKSAGAEAIAINDHRISPLTALTCKYAFLEFEDGDMVSAPFNIYAIGDPESMKTLLLQEGSYLKRLKIRGLSVNLDVKDNITLKAANISEMKYAEEYIKKNK</sequence>
<proteinExistence type="inferred from homology"/>
<protein>
    <submittedName>
        <fullName evidence="3">DUF881 domain-containing protein</fullName>
    </submittedName>
</protein>